<dbReference type="VEuPathDB" id="VectorBase:GMOY000054"/>
<sequence length="182" mass="20039">MPRSPGAVAKDVAGEADVEPIDVVGVGPGVVAADLDYNDIEKKDTHNVSEGVVETGISENYNWDEDDNDLFLSISTQEILDQNNFSSTSKRGHKFPANKEIAQGNQRNNKNLVLNDSNVALGFQKARLGEDENELEKVTNKMHQDEVGKVNNPKNILFTYSISLCGKRVKIVLFVLIYICSS</sequence>
<dbReference type="EnsemblMetazoa" id="GMOY000054-RA">
    <property type="protein sequence ID" value="GMOY000054-PA"/>
    <property type="gene ID" value="GMOY000054"/>
</dbReference>
<organism evidence="1 2">
    <name type="scientific">Glossina morsitans morsitans</name>
    <name type="common">Savannah tsetse fly</name>
    <dbReference type="NCBI Taxonomy" id="37546"/>
    <lineage>
        <taxon>Eukaryota</taxon>
        <taxon>Metazoa</taxon>
        <taxon>Ecdysozoa</taxon>
        <taxon>Arthropoda</taxon>
        <taxon>Hexapoda</taxon>
        <taxon>Insecta</taxon>
        <taxon>Pterygota</taxon>
        <taxon>Neoptera</taxon>
        <taxon>Endopterygota</taxon>
        <taxon>Diptera</taxon>
        <taxon>Brachycera</taxon>
        <taxon>Muscomorpha</taxon>
        <taxon>Hippoboscoidea</taxon>
        <taxon>Glossinidae</taxon>
        <taxon>Glossina</taxon>
    </lineage>
</organism>
<accession>A0A1B0F996</accession>
<evidence type="ECO:0000313" key="1">
    <source>
        <dbReference type="EnsemblMetazoa" id="GMOY000054-PA"/>
    </source>
</evidence>
<dbReference type="PhylomeDB" id="A0A1B0F996"/>
<dbReference type="EMBL" id="CCAG010013973">
    <property type="status" value="NOT_ANNOTATED_CDS"/>
    <property type="molecule type" value="Genomic_DNA"/>
</dbReference>
<keyword evidence="2" id="KW-1185">Reference proteome</keyword>
<reference evidence="1" key="1">
    <citation type="submission" date="2020-05" db="UniProtKB">
        <authorList>
            <consortium name="EnsemblMetazoa"/>
        </authorList>
    </citation>
    <scope>IDENTIFICATION</scope>
    <source>
        <strain evidence="1">Yale</strain>
    </source>
</reference>
<proteinExistence type="predicted"/>
<dbReference type="Proteomes" id="UP000092444">
    <property type="component" value="Unassembled WGS sequence"/>
</dbReference>
<evidence type="ECO:0000313" key="2">
    <source>
        <dbReference type="Proteomes" id="UP000092444"/>
    </source>
</evidence>
<dbReference type="AlphaFoldDB" id="A0A1B0F996"/>
<name>A0A1B0F996_GLOMM</name>
<protein>
    <submittedName>
        <fullName evidence="1">Uncharacterized protein</fullName>
    </submittedName>
</protein>